<dbReference type="Proteomes" id="UP000032142">
    <property type="component" value="Unassembled WGS sequence"/>
</dbReference>
<proteinExistence type="predicted"/>
<evidence type="ECO:0000313" key="2">
    <source>
        <dbReference type="Proteomes" id="UP000032142"/>
    </source>
</evidence>
<accession>A0A0B0PZU8</accession>
<name>A0A0B0PZU8_GOSAR</name>
<protein>
    <submittedName>
        <fullName evidence="1">Uncharacterized protein</fullName>
    </submittedName>
</protein>
<evidence type="ECO:0000313" key="1">
    <source>
        <dbReference type="EMBL" id="KHG29011.1"/>
    </source>
</evidence>
<dbReference type="AlphaFoldDB" id="A0A0B0PZU8"/>
<keyword evidence="2" id="KW-1185">Reference proteome</keyword>
<reference evidence="2" key="1">
    <citation type="submission" date="2014-09" db="EMBL/GenBank/DDBJ databases">
        <authorList>
            <person name="Mudge J."/>
            <person name="Ramaraj T."/>
            <person name="Lindquist I.E."/>
            <person name="Bharti A.K."/>
            <person name="Sundararajan A."/>
            <person name="Cameron C.T."/>
            <person name="Woodward J.E."/>
            <person name="May G.D."/>
            <person name="Brubaker C."/>
            <person name="Broadhvest J."/>
            <person name="Wilkins T.A."/>
        </authorList>
    </citation>
    <scope>NUCLEOTIDE SEQUENCE</scope>
    <source>
        <strain evidence="2">cv. AKA8401</strain>
    </source>
</reference>
<dbReference type="EMBL" id="KN447478">
    <property type="protein sequence ID" value="KHG29011.1"/>
    <property type="molecule type" value="Genomic_DNA"/>
</dbReference>
<organism evidence="1 2">
    <name type="scientific">Gossypium arboreum</name>
    <name type="common">Tree cotton</name>
    <name type="synonym">Gossypium nanking</name>
    <dbReference type="NCBI Taxonomy" id="29729"/>
    <lineage>
        <taxon>Eukaryota</taxon>
        <taxon>Viridiplantae</taxon>
        <taxon>Streptophyta</taxon>
        <taxon>Embryophyta</taxon>
        <taxon>Tracheophyta</taxon>
        <taxon>Spermatophyta</taxon>
        <taxon>Magnoliopsida</taxon>
        <taxon>eudicotyledons</taxon>
        <taxon>Gunneridae</taxon>
        <taxon>Pentapetalae</taxon>
        <taxon>rosids</taxon>
        <taxon>malvids</taxon>
        <taxon>Malvales</taxon>
        <taxon>Malvaceae</taxon>
        <taxon>Malvoideae</taxon>
        <taxon>Gossypium</taxon>
    </lineage>
</organism>
<gene>
    <name evidence="1" type="ORF">F383_35575</name>
</gene>
<sequence length="19" mass="2361">MSIQNKKRENQDWIGEKQK</sequence>